<dbReference type="EMBL" id="LR593886">
    <property type="protein sequence ID" value="VTR96323.1"/>
    <property type="molecule type" value="Genomic_DNA"/>
</dbReference>
<organism evidence="1 2">
    <name type="scientific">Gemmata massiliana</name>
    <dbReference type="NCBI Taxonomy" id="1210884"/>
    <lineage>
        <taxon>Bacteria</taxon>
        <taxon>Pseudomonadati</taxon>
        <taxon>Planctomycetota</taxon>
        <taxon>Planctomycetia</taxon>
        <taxon>Gemmatales</taxon>
        <taxon>Gemmataceae</taxon>
        <taxon>Gemmata</taxon>
    </lineage>
</organism>
<protein>
    <submittedName>
        <fullName evidence="1">Uncharacterized protein</fullName>
    </submittedName>
</protein>
<keyword evidence="2" id="KW-1185">Reference proteome</keyword>
<dbReference type="Proteomes" id="UP000464178">
    <property type="component" value="Chromosome"/>
</dbReference>
<name>A0A6P2D5H3_9BACT</name>
<sequence>MTEAEWLACEDPSRLWLWIQNRVDWRKATRFCVACSRHAITSTLPGDVAALMDLVEQSLTQGDGRFDGYLQPLMPQGEVRMSVVRAGLELEGKTLQHAVRGIVASKCQDSPIDCFGAISFR</sequence>
<dbReference type="KEGG" id="gms:SOIL9_13910"/>
<dbReference type="AlphaFoldDB" id="A0A6P2D5H3"/>
<evidence type="ECO:0000313" key="2">
    <source>
        <dbReference type="Proteomes" id="UP000464178"/>
    </source>
</evidence>
<accession>A0A6P2D5H3</accession>
<reference evidence="1 2" key="1">
    <citation type="submission" date="2019-05" db="EMBL/GenBank/DDBJ databases">
        <authorList>
            <consortium name="Science for Life Laboratories"/>
        </authorList>
    </citation>
    <scope>NUCLEOTIDE SEQUENCE [LARGE SCALE GENOMIC DNA]</scope>
    <source>
        <strain evidence="1">Soil9</strain>
    </source>
</reference>
<proteinExistence type="predicted"/>
<evidence type="ECO:0000313" key="1">
    <source>
        <dbReference type="EMBL" id="VTR96323.1"/>
    </source>
</evidence>
<gene>
    <name evidence="1" type="ORF">SOIL9_13910</name>
</gene>